<organism evidence="2 3">
    <name type="scientific">Branchiostoma floridae</name>
    <name type="common">Florida lancelet</name>
    <name type="synonym">Amphioxus</name>
    <dbReference type="NCBI Taxonomy" id="7739"/>
    <lineage>
        <taxon>Eukaryota</taxon>
        <taxon>Metazoa</taxon>
        <taxon>Chordata</taxon>
        <taxon>Cephalochordata</taxon>
        <taxon>Leptocardii</taxon>
        <taxon>Amphioxiformes</taxon>
        <taxon>Branchiostomatidae</taxon>
        <taxon>Branchiostoma</taxon>
    </lineage>
</organism>
<feature type="region of interest" description="Disordered" evidence="1">
    <location>
        <begin position="55"/>
        <end position="159"/>
    </location>
</feature>
<gene>
    <name evidence="3" type="primary">LOC118413266</name>
</gene>
<evidence type="ECO:0000256" key="1">
    <source>
        <dbReference type="SAM" id="MobiDB-lite"/>
    </source>
</evidence>
<feature type="compositionally biased region" description="Low complexity" evidence="1">
    <location>
        <begin position="75"/>
        <end position="86"/>
    </location>
</feature>
<feature type="compositionally biased region" description="Basic and acidic residues" evidence="1">
    <location>
        <begin position="104"/>
        <end position="130"/>
    </location>
</feature>
<dbReference type="KEGG" id="bfo:118413266"/>
<keyword evidence="2" id="KW-1185">Reference proteome</keyword>
<feature type="compositionally biased region" description="Basic and acidic residues" evidence="1">
    <location>
        <begin position="148"/>
        <end position="159"/>
    </location>
</feature>
<dbReference type="AlphaFoldDB" id="A0A9J7KY15"/>
<accession>A0A9J7KY15</accession>
<dbReference type="GeneID" id="118413266"/>
<dbReference type="OrthoDB" id="10177328at2759"/>
<dbReference type="Proteomes" id="UP000001554">
    <property type="component" value="Chromosome 4"/>
</dbReference>
<sequence length="159" mass="17357">MRCTSIGEKNASKHVIIPVYTNTSGERHTLTELTVSRFIQKATFQHTIMAEAAETSQEIQVVPEEPSAEKPTDNPQETSQETQQQPKASGGASGGLFDLIKMLKGSEGKSKTKEANGEPDKYSKKMLEKSRAKKKKQEKAAAEAAAGKIDHGGWESILR</sequence>
<dbReference type="RefSeq" id="XP_035672408.1">
    <property type="nucleotide sequence ID" value="XM_035816515.1"/>
</dbReference>
<reference evidence="2" key="1">
    <citation type="journal article" date="2020" name="Nat. Ecol. Evol.">
        <title>Deeply conserved synteny resolves early events in vertebrate evolution.</title>
        <authorList>
            <person name="Simakov O."/>
            <person name="Marletaz F."/>
            <person name="Yue J.X."/>
            <person name="O'Connell B."/>
            <person name="Jenkins J."/>
            <person name="Brandt A."/>
            <person name="Calef R."/>
            <person name="Tung C.H."/>
            <person name="Huang T.K."/>
            <person name="Schmutz J."/>
            <person name="Satoh N."/>
            <person name="Yu J.K."/>
            <person name="Putnam N.H."/>
            <person name="Green R.E."/>
            <person name="Rokhsar D.S."/>
        </authorList>
    </citation>
    <scope>NUCLEOTIDE SEQUENCE [LARGE SCALE GENOMIC DNA]</scope>
    <source>
        <strain evidence="2">S238N-H82</strain>
    </source>
</reference>
<evidence type="ECO:0000313" key="3">
    <source>
        <dbReference type="RefSeq" id="XP_035672408.1"/>
    </source>
</evidence>
<name>A0A9J7KY15_BRAFL</name>
<reference evidence="3" key="2">
    <citation type="submission" date="2025-08" db="UniProtKB">
        <authorList>
            <consortium name="RefSeq"/>
        </authorList>
    </citation>
    <scope>IDENTIFICATION</scope>
    <source>
        <strain evidence="3">S238N-H82</strain>
        <tissue evidence="3">Testes</tissue>
    </source>
</reference>
<protein>
    <submittedName>
        <fullName evidence="3">Uncharacterized protein LOC118413266</fullName>
    </submittedName>
</protein>
<evidence type="ECO:0000313" key="2">
    <source>
        <dbReference type="Proteomes" id="UP000001554"/>
    </source>
</evidence>
<proteinExistence type="predicted"/>